<proteinExistence type="predicted"/>
<gene>
    <name evidence="1" type="ORF">LCGC14_0598980</name>
</gene>
<evidence type="ECO:0000313" key="1">
    <source>
        <dbReference type="EMBL" id="KKN53805.1"/>
    </source>
</evidence>
<comment type="caution">
    <text evidence="1">The sequence shown here is derived from an EMBL/GenBank/DDBJ whole genome shotgun (WGS) entry which is preliminary data.</text>
</comment>
<name>A0A0F9RBD9_9ZZZZ</name>
<sequence>MFKVLSPEEIKEAKVGHVAVLVRGKPQVWEADRFIAQAALKDAIRQFKMLLDGIENPCKELPRGWFGSDATTAVNHYAKREGWAEAIQTIKQAVEEGKE</sequence>
<dbReference type="AlphaFoldDB" id="A0A0F9RBD9"/>
<reference evidence="1" key="1">
    <citation type="journal article" date="2015" name="Nature">
        <title>Complex archaea that bridge the gap between prokaryotes and eukaryotes.</title>
        <authorList>
            <person name="Spang A."/>
            <person name="Saw J.H."/>
            <person name="Jorgensen S.L."/>
            <person name="Zaremba-Niedzwiedzka K."/>
            <person name="Martijn J."/>
            <person name="Lind A.E."/>
            <person name="van Eijk R."/>
            <person name="Schleper C."/>
            <person name="Guy L."/>
            <person name="Ettema T.J."/>
        </authorList>
    </citation>
    <scope>NUCLEOTIDE SEQUENCE</scope>
</reference>
<accession>A0A0F9RBD9</accession>
<dbReference type="EMBL" id="LAZR01000956">
    <property type="protein sequence ID" value="KKN53805.1"/>
    <property type="molecule type" value="Genomic_DNA"/>
</dbReference>
<protein>
    <submittedName>
        <fullName evidence="1">Uncharacterized protein</fullName>
    </submittedName>
</protein>
<organism evidence="1">
    <name type="scientific">marine sediment metagenome</name>
    <dbReference type="NCBI Taxonomy" id="412755"/>
    <lineage>
        <taxon>unclassified sequences</taxon>
        <taxon>metagenomes</taxon>
        <taxon>ecological metagenomes</taxon>
    </lineage>
</organism>